<dbReference type="PANTHER" id="PTHR33525">
    <property type="match status" value="1"/>
</dbReference>
<dbReference type="Pfam" id="PF08668">
    <property type="entry name" value="HDOD"/>
    <property type="match status" value="1"/>
</dbReference>
<accession>A0ABW3WF71</accession>
<dbReference type="InterPro" id="IPR013976">
    <property type="entry name" value="HDOD"/>
</dbReference>
<name>A0ABW3WF71_9RHOO</name>
<keyword evidence="3" id="KW-1185">Reference proteome</keyword>
<comment type="caution">
    <text evidence="2">The sequence shown here is derived from an EMBL/GenBank/DDBJ whole genome shotgun (WGS) entry which is preliminary data.</text>
</comment>
<dbReference type="EMBL" id="JBHTMC010000020">
    <property type="protein sequence ID" value="MFD1263749.1"/>
    <property type="molecule type" value="Genomic_DNA"/>
</dbReference>
<proteinExistence type="predicted"/>
<dbReference type="InterPro" id="IPR052340">
    <property type="entry name" value="RNase_Y/CdgJ"/>
</dbReference>
<dbReference type="Gene3D" id="1.10.3210.10">
    <property type="entry name" value="Hypothetical protein af1432"/>
    <property type="match status" value="1"/>
</dbReference>
<evidence type="ECO:0000313" key="2">
    <source>
        <dbReference type="EMBL" id="MFD1263749.1"/>
    </source>
</evidence>
<dbReference type="Proteomes" id="UP001597158">
    <property type="component" value="Unassembled WGS sequence"/>
</dbReference>
<gene>
    <name evidence="2" type="ORF">ACFQ4M_09145</name>
</gene>
<feature type="domain" description="HDOD" evidence="1">
    <location>
        <begin position="26"/>
        <end position="215"/>
    </location>
</feature>
<reference evidence="3" key="1">
    <citation type="journal article" date="2019" name="Int. J. Syst. Evol. Microbiol.">
        <title>The Global Catalogue of Microorganisms (GCM) 10K type strain sequencing project: providing services to taxonomists for standard genome sequencing and annotation.</title>
        <authorList>
            <consortium name="The Broad Institute Genomics Platform"/>
            <consortium name="The Broad Institute Genome Sequencing Center for Infectious Disease"/>
            <person name="Wu L."/>
            <person name="Ma J."/>
        </authorList>
    </citation>
    <scope>NUCLEOTIDE SEQUENCE [LARGE SCALE GENOMIC DNA]</scope>
    <source>
        <strain evidence="3">CCUG 48884</strain>
    </source>
</reference>
<organism evidence="2 3">
    <name type="scientific">Thauera mechernichensis</name>
    <dbReference type="NCBI Taxonomy" id="82788"/>
    <lineage>
        <taxon>Bacteria</taxon>
        <taxon>Pseudomonadati</taxon>
        <taxon>Pseudomonadota</taxon>
        <taxon>Betaproteobacteria</taxon>
        <taxon>Rhodocyclales</taxon>
        <taxon>Zoogloeaceae</taxon>
        <taxon>Thauera</taxon>
    </lineage>
</organism>
<dbReference type="SUPFAM" id="SSF109604">
    <property type="entry name" value="HD-domain/PDEase-like"/>
    <property type="match status" value="1"/>
</dbReference>
<evidence type="ECO:0000313" key="3">
    <source>
        <dbReference type="Proteomes" id="UP001597158"/>
    </source>
</evidence>
<protein>
    <submittedName>
        <fullName evidence="2">HDOD domain-containing protein</fullName>
    </submittedName>
</protein>
<dbReference type="PANTHER" id="PTHR33525:SF3">
    <property type="entry name" value="RIBONUCLEASE Y"/>
    <property type="match status" value="1"/>
</dbReference>
<evidence type="ECO:0000259" key="1">
    <source>
        <dbReference type="PROSITE" id="PS51833"/>
    </source>
</evidence>
<dbReference type="PROSITE" id="PS51833">
    <property type="entry name" value="HDOD"/>
    <property type="match status" value="1"/>
</dbReference>
<sequence>MEEFESQTEAFAQQIEEELRDGVLSFPTVFDLSLRIKKMADDPDSSLSDIAEVVRAEPVLAAKVLRMANTVALNPYRGEINSVGDAIGRIGLSALRCLAYAVAAEQLARDHRSRQMRLVASGLWMHSIDVASWAFAFSRHLGRHTPDTALLAGLMINVGQFYLLARAARYPAIEGDMKRFAEIVSLWDDPVRSAVLDAFEMPALIVDACEADPVAHTEWPPAAMGDIVFFATLAAETPNPFESLLGVQRRPELLDASLGEAGKEAFDALLVTARDTRQEMLAAVCG</sequence>
<dbReference type="RefSeq" id="WP_002929803.1">
    <property type="nucleotide sequence ID" value="NZ_JARQZE010000005.1"/>
</dbReference>